<dbReference type="Proteomes" id="UP000199206">
    <property type="component" value="Unassembled WGS sequence"/>
</dbReference>
<gene>
    <name evidence="5" type="ORF">SAMN05192583_0702</name>
</gene>
<dbReference type="STRING" id="1166340.SAMN05192583_0702"/>
<reference evidence="6" key="1">
    <citation type="submission" date="2016-10" db="EMBL/GenBank/DDBJ databases">
        <authorList>
            <person name="Varghese N."/>
            <person name="Submissions S."/>
        </authorList>
    </citation>
    <scope>NUCLEOTIDE SEQUENCE [LARGE SCALE GENOMIC DNA]</scope>
    <source>
        <strain evidence="6">S6-262</strain>
    </source>
</reference>
<sequence length="373" mass="40743">MSALDSEPGMTDRADPATDPRPVLVTGGAGFIGSNLADRLASEGHVVRVFDRLSRAGVERNLQWLQANHGDRIQAVVGDIRDADALAEAARGVKAVFHLAAQVAVTTSMVDPREDHDINIGGTFNLLEAIRRSGERTPLIFASTNKVYGDLADLEFVREGDAYHPADAEVRANGISEARPLDFHTPYGVSKGAADQYVLDYARSFDIPTAVLRMSCIYGRRQMGTEDQGWVAHFLIRALEGKRITLYGDGYQVRDILDVSNAVEAYIQAWRRIDAVQGRAFNLGGGPGNAVSLRELLAHMGDLIGREVDTEFSDWRAGDQRYFVADARAAESALGLTPRVPWRDGVAKLANWLAEERRINFPVGVQAEQALAS</sequence>
<comment type="pathway">
    <text evidence="1">Bacterial outer membrane biogenesis; LPS O-antigen biosynthesis.</text>
</comment>
<dbReference type="EMBL" id="FOCF01000001">
    <property type="protein sequence ID" value="SEM57858.1"/>
    <property type="molecule type" value="Genomic_DNA"/>
</dbReference>
<dbReference type="AlphaFoldDB" id="A0A1H7ZJY8"/>
<feature type="domain" description="NAD-dependent epimerase/dehydratase" evidence="4">
    <location>
        <begin position="23"/>
        <end position="284"/>
    </location>
</feature>
<name>A0A1H7ZJY8_9SPHN</name>
<dbReference type="Pfam" id="PF01370">
    <property type="entry name" value="Epimerase"/>
    <property type="match status" value="1"/>
</dbReference>
<dbReference type="PANTHER" id="PTHR43000">
    <property type="entry name" value="DTDP-D-GLUCOSE 4,6-DEHYDRATASE-RELATED"/>
    <property type="match status" value="1"/>
</dbReference>
<dbReference type="InterPro" id="IPR036291">
    <property type="entry name" value="NAD(P)-bd_dom_sf"/>
</dbReference>
<comment type="similarity">
    <text evidence="2">Belongs to the NAD(P)-dependent epimerase/dehydratase family.</text>
</comment>
<keyword evidence="6" id="KW-1185">Reference proteome</keyword>
<proteinExistence type="inferred from homology"/>
<dbReference type="Gene3D" id="3.40.50.720">
    <property type="entry name" value="NAD(P)-binding Rossmann-like Domain"/>
    <property type="match status" value="1"/>
</dbReference>
<evidence type="ECO:0000256" key="3">
    <source>
        <dbReference type="SAM" id="MobiDB-lite"/>
    </source>
</evidence>
<dbReference type="SUPFAM" id="SSF51735">
    <property type="entry name" value="NAD(P)-binding Rossmann-fold domains"/>
    <property type="match status" value="1"/>
</dbReference>
<evidence type="ECO:0000313" key="5">
    <source>
        <dbReference type="EMBL" id="SEM57858.1"/>
    </source>
</evidence>
<feature type="region of interest" description="Disordered" evidence="3">
    <location>
        <begin position="1"/>
        <end position="21"/>
    </location>
</feature>
<dbReference type="RefSeq" id="WP_244501358.1">
    <property type="nucleotide sequence ID" value="NZ_FOCF01000001.1"/>
</dbReference>
<evidence type="ECO:0000256" key="1">
    <source>
        <dbReference type="ARBA" id="ARBA00005125"/>
    </source>
</evidence>
<organism evidence="5 6">
    <name type="scientific">Sphingomonas gellani</name>
    <dbReference type="NCBI Taxonomy" id="1166340"/>
    <lineage>
        <taxon>Bacteria</taxon>
        <taxon>Pseudomonadati</taxon>
        <taxon>Pseudomonadota</taxon>
        <taxon>Alphaproteobacteria</taxon>
        <taxon>Sphingomonadales</taxon>
        <taxon>Sphingomonadaceae</taxon>
        <taxon>Sphingomonas</taxon>
    </lineage>
</organism>
<protein>
    <submittedName>
        <fullName evidence="5">CDP-paratose 2-epimerase</fullName>
    </submittedName>
</protein>
<evidence type="ECO:0000259" key="4">
    <source>
        <dbReference type="Pfam" id="PF01370"/>
    </source>
</evidence>
<evidence type="ECO:0000256" key="2">
    <source>
        <dbReference type="ARBA" id="ARBA00007637"/>
    </source>
</evidence>
<evidence type="ECO:0000313" key="6">
    <source>
        <dbReference type="Proteomes" id="UP000199206"/>
    </source>
</evidence>
<dbReference type="InterPro" id="IPR001509">
    <property type="entry name" value="Epimerase_deHydtase"/>
</dbReference>
<accession>A0A1H7ZJY8</accession>